<evidence type="ECO:0000313" key="9">
    <source>
        <dbReference type="EMBL" id="QTD47253.1"/>
    </source>
</evidence>
<feature type="transmembrane region" description="Helical" evidence="7">
    <location>
        <begin position="115"/>
        <end position="133"/>
    </location>
</feature>
<keyword evidence="10" id="KW-1185">Reference proteome</keyword>
<dbReference type="AlphaFoldDB" id="A0A975H4U7"/>
<dbReference type="KEGG" id="otd:J1M35_03445"/>
<keyword evidence="4 7" id="KW-0732">Signal</keyword>
<reference evidence="9" key="1">
    <citation type="submission" date="2021-03" db="EMBL/GenBank/DDBJ databases">
        <title>Ottowia sp. 27C isolated from the cloaca of a Giant Asian pond turtle (Heosemys grandis).</title>
        <authorList>
            <person name="Spergser J."/>
            <person name="Busse H.-J."/>
        </authorList>
    </citation>
    <scope>NUCLEOTIDE SEQUENCE</scope>
    <source>
        <strain evidence="9">27C</strain>
    </source>
</reference>
<dbReference type="RefSeq" id="WP_208011150.1">
    <property type="nucleotide sequence ID" value="NZ_CP071796.1"/>
</dbReference>
<dbReference type="GO" id="GO:0005886">
    <property type="term" value="C:plasma membrane"/>
    <property type="evidence" value="ECO:0007669"/>
    <property type="project" value="TreeGrafter"/>
</dbReference>
<evidence type="ECO:0000256" key="2">
    <source>
        <dbReference type="ARBA" id="ARBA00022617"/>
    </source>
</evidence>
<keyword evidence="7" id="KW-1133">Transmembrane helix</keyword>
<dbReference type="Gene3D" id="1.10.8.640">
    <property type="entry name" value="Cytochrome C biogenesis protein"/>
    <property type="match status" value="1"/>
</dbReference>
<keyword evidence="7" id="KW-0812">Transmembrane</keyword>
<dbReference type="InterPro" id="IPR005616">
    <property type="entry name" value="CcmH/CycL/Ccl2/NrfF_N"/>
</dbReference>
<dbReference type="GO" id="GO:0046872">
    <property type="term" value="F:metal ion binding"/>
    <property type="evidence" value="ECO:0007669"/>
    <property type="project" value="UniProtKB-KW"/>
</dbReference>
<evidence type="ECO:0000256" key="7">
    <source>
        <dbReference type="RuleBase" id="RU364112"/>
    </source>
</evidence>
<dbReference type="EMBL" id="CP071796">
    <property type="protein sequence ID" value="QTD47253.1"/>
    <property type="molecule type" value="Genomic_DNA"/>
</dbReference>
<dbReference type="InterPro" id="IPR038297">
    <property type="entry name" value="CcmH/CycL/NrfF/Ccl2_sf"/>
</dbReference>
<keyword evidence="6 7" id="KW-0408">Iron</keyword>
<evidence type="ECO:0000313" key="10">
    <source>
        <dbReference type="Proteomes" id="UP000663903"/>
    </source>
</evidence>
<evidence type="ECO:0000256" key="5">
    <source>
        <dbReference type="ARBA" id="ARBA00022748"/>
    </source>
</evidence>
<evidence type="ECO:0000256" key="6">
    <source>
        <dbReference type="ARBA" id="ARBA00023004"/>
    </source>
</evidence>
<evidence type="ECO:0000259" key="8">
    <source>
        <dbReference type="Pfam" id="PF03918"/>
    </source>
</evidence>
<evidence type="ECO:0000256" key="1">
    <source>
        <dbReference type="ARBA" id="ARBA00010342"/>
    </source>
</evidence>
<dbReference type="CDD" id="cd16378">
    <property type="entry name" value="CcmH_N"/>
    <property type="match status" value="1"/>
</dbReference>
<proteinExistence type="inferred from homology"/>
<dbReference type="Proteomes" id="UP000663903">
    <property type="component" value="Chromosome"/>
</dbReference>
<keyword evidence="7" id="KW-0472">Membrane</keyword>
<comment type="similarity">
    <text evidence="1 7">Belongs to the CcmH/CycL/Ccl2/NrfF family.</text>
</comment>
<feature type="chain" id="PRO_5038165887" description="Cytochrome c-type biogenesis protein" evidence="7">
    <location>
        <begin position="39"/>
        <end position="149"/>
    </location>
</feature>
<comment type="function">
    <text evidence="7">Possible subunit of a heme lyase.</text>
</comment>
<name>A0A975H4U7_9BURK</name>
<protein>
    <recommendedName>
        <fullName evidence="7">Cytochrome c-type biogenesis protein</fullName>
    </recommendedName>
</protein>
<dbReference type="InterPro" id="IPR051263">
    <property type="entry name" value="C-type_cytochrome_biogenesis"/>
</dbReference>
<feature type="domain" description="CcmH/CycL/Ccl2/NrfF N-terminal" evidence="8">
    <location>
        <begin position="24"/>
        <end position="144"/>
    </location>
</feature>
<feature type="signal peptide" evidence="7">
    <location>
        <begin position="1"/>
        <end position="38"/>
    </location>
</feature>
<sequence length="149" mass="16463">MPRQVPFCVSRDFKPFWPLALAALALAAHLLIVGTALAAPDPLADRMHQLTQDLRCLVCQNESLADSHAPLAMDLKREIRTRMAQGESDAQIRDFLQQRYGDFVNYQPPFKASTLLLWAGPLLLLAGGGLLVWRTVRARGDDAAPEDDA</sequence>
<keyword evidence="5" id="KW-0201">Cytochrome c-type biogenesis</keyword>
<evidence type="ECO:0000256" key="3">
    <source>
        <dbReference type="ARBA" id="ARBA00022723"/>
    </source>
</evidence>
<dbReference type="Pfam" id="PF03918">
    <property type="entry name" value="CcmH"/>
    <property type="match status" value="1"/>
</dbReference>
<dbReference type="GO" id="GO:0017004">
    <property type="term" value="P:cytochrome complex assembly"/>
    <property type="evidence" value="ECO:0007669"/>
    <property type="project" value="UniProtKB-KW"/>
</dbReference>
<dbReference type="PANTHER" id="PTHR47870:SF1">
    <property type="entry name" value="CYTOCHROME C-TYPE BIOGENESIS PROTEIN CCMH"/>
    <property type="match status" value="1"/>
</dbReference>
<gene>
    <name evidence="9" type="ORF">J1M35_03445</name>
</gene>
<evidence type="ECO:0000256" key="4">
    <source>
        <dbReference type="ARBA" id="ARBA00022729"/>
    </source>
</evidence>
<keyword evidence="3 7" id="KW-0479">Metal-binding</keyword>
<keyword evidence="2 7" id="KW-0349">Heme</keyword>
<dbReference type="PANTHER" id="PTHR47870">
    <property type="entry name" value="CYTOCHROME C-TYPE BIOGENESIS PROTEIN CCMH"/>
    <property type="match status" value="1"/>
</dbReference>
<organism evidence="9 10">
    <name type="scientific">Ottowia testudinis</name>
    <dbReference type="NCBI Taxonomy" id="2816950"/>
    <lineage>
        <taxon>Bacteria</taxon>
        <taxon>Pseudomonadati</taxon>
        <taxon>Pseudomonadota</taxon>
        <taxon>Betaproteobacteria</taxon>
        <taxon>Burkholderiales</taxon>
        <taxon>Comamonadaceae</taxon>
        <taxon>Ottowia</taxon>
    </lineage>
</organism>
<accession>A0A975H4U7</accession>
<dbReference type="FunFam" id="1.10.8.640:FF:000001">
    <property type="entry name" value="Cytochrome c-type biogenesis protein"/>
    <property type="match status" value="1"/>
</dbReference>